<evidence type="ECO:0000313" key="7">
    <source>
        <dbReference type="EMBL" id="KAG8232801.1"/>
    </source>
</evidence>
<feature type="transmembrane region" description="Helical" evidence="5">
    <location>
        <begin position="574"/>
        <end position="595"/>
    </location>
</feature>
<dbReference type="Proteomes" id="UP000792457">
    <property type="component" value="Unassembled WGS sequence"/>
</dbReference>
<evidence type="ECO:0000259" key="6">
    <source>
        <dbReference type="PROSITE" id="PS50893"/>
    </source>
</evidence>
<keyword evidence="2 5" id="KW-0812">Transmembrane</keyword>
<keyword evidence="8" id="KW-1185">Reference proteome</keyword>
<dbReference type="GO" id="GO:0005524">
    <property type="term" value="F:ATP binding"/>
    <property type="evidence" value="ECO:0007669"/>
    <property type="project" value="InterPro"/>
</dbReference>
<proteinExistence type="predicted"/>
<accession>A0A8K0KCX5</accession>
<evidence type="ECO:0000313" key="8">
    <source>
        <dbReference type="Proteomes" id="UP000792457"/>
    </source>
</evidence>
<dbReference type="SUPFAM" id="SSF52540">
    <property type="entry name" value="P-loop containing nucleoside triphosphate hydrolases"/>
    <property type="match status" value="1"/>
</dbReference>
<dbReference type="Pfam" id="PF00005">
    <property type="entry name" value="ABC_tran"/>
    <property type="match status" value="1"/>
</dbReference>
<dbReference type="PANTHER" id="PTHR43038:SF3">
    <property type="entry name" value="ABC TRANSPORTER G FAMILY MEMBER 20 ISOFORM X1"/>
    <property type="match status" value="1"/>
</dbReference>
<sequence length="598" mass="66609">MTCIVGRRRLNTGEIWVLGGKPGSKGSGVPGKRVGYMPQEMALYGEFTIRETMLYFGWIFGMSTSKIDQRLAFLTNLLDLPPAHRQVKTLSGGQMRRVSLSAAFLHEPELLILDEPTVGVDPLLRQSIWKHLIHISREGLTTIIITTHYIEEARDAHTIGLMRGGKLLAEESPERLLSMHHCASLEDVFLKLCIIQNRRRRSNILSGGSGREINMGSFQADTQNAIVAANEEVTLPEDEEREEPSALPDIKMPRSREPSITAISGEFTPPVALANDYDEDKIKKNTFSFGSFRRIGVLVWKNFMWMLRNYPILLTTIGMPLMQTALFCLAVGHDPRGLRLAVVNHEVGPFKGLEDYSSRLDACVPAYGCNLTALSCRYLQHLENRSLVMQNYDDTETAIQAIQTGKVWGAIYFTENYTDAMIARVGLGRDADEETLDQSEIRVWLDMSNQHIGLMIQRDLQQTFSDFAKDLLTACSNDAKLVEVPVRFNDPVYGPRLPNFTDFSAPGVILTIVFFLSVALTSGAMIIERKEGLIERSLVSGITPSEILMSHVVTQFVIMSAQVIVVLVLSFPVFGISIAGDMVYVVILTILNGLCGMC</sequence>
<dbReference type="InterPro" id="IPR027417">
    <property type="entry name" value="P-loop_NTPase"/>
</dbReference>
<comment type="subcellular location">
    <subcellularLocation>
        <location evidence="1">Membrane</location>
        <topology evidence="1">Multi-pass membrane protein</topology>
    </subcellularLocation>
</comment>
<gene>
    <name evidence="7" type="ORF">J437_LFUL007955</name>
</gene>
<evidence type="ECO:0000256" key="2">
    <source>
        <dbReference type="ARBA" id="ARBA00022692"/>
    </source>
</evidence>
<dbReference type="GO" id="GO:0016887">
    <property type="term" value="F:ATP hydrolysis activity"/>
    <property type="evidence" value="ECO:0007669"/>
    <property type="project" value="InterPro"/>
</dbReference>
<protein>
    <recommendedName>
        <fullName evidence="6">ABC transporter domain-containing protein</fullName>
    </recommendedName>
</protein>
<keyword evidence="3 5" id="KW-1133">Transmembrane helix</keyword>
<evidence type="ECO:0000256" key="3">
    <source>
        <dbReference type="ARBA" id="ARBA00022989"/>
    </source>
</evidence>
<feature type="domain" description="ABC transporter" evidence="6">
    <location>
        <begin position="1"/>
        <end position="189"/>
    </location>
</feature>
<evidence type="ECO:0000256" key="4">
    <source>
        <dbReference type="ARBA" id="ARBA00023136"/>
    </source>
</evidence>
<dbReference type="Pfam" id="PF12698">
    <property type="entry name" value="ABC2_membrane_3"/>
    <property type="match status" value="1"/>
</dbReference>
<dbReference type="Gene3D" id="3.40.50.300">
    <property type="entry name" value="P-loop containing nucleotide triphosphate hydrolases"/>
    <property type="match status" value="1"/>
</dbReference>
<dbReference type="PROSITE" id="PS00211">
    <property type="entry name" value="ABC_TRANSPORTER_1"/>
    <property type="match status" value="1"/>
</dbReference>
<feature type="transmembrane region" description="Helical" evidence="5">
    <location>
        <begin position="548"/>
        <end position="568"/>
    </location>
</feature>
<comment type="caution">
    <text evidence="7">The sequence shown here is derived from an EMBL/GenBank/DDBJ whole genome shotgun (WGS) entry which is preliminary data.</text>
</comment>
<dbReference type="OrthoDB" id="10255969at2759"/>
<keyword evidence="4 5" id="KW-0472">Membrane</keyword>
<organism evidence="7 8">
    <name type="scientific">Ladona fulva</name>
    <name type="common">Scarce chaser dragonfly</name>
    <name type="synonym">Libellula fulva</name>
    <dbReference type="NCBI Taxonomy" id="123851"/>
    <lineage>
        <taxon>Eukaryota</taxon>
        <taxon>Metazoa</taxon>
        <taxon>Ecdysozoa</taxon>
        <taxon>Arthropoda</taxon>
        <taxon>Hexapoda</taxon>
        <taxon>Insecta</taxon>
        <taxon>Pterygota</taxon>
        <taxon>Palaeoptera</taxon>
        <taxon>Odonata</taxon>
        <taxon>Epiprocta</taxon>
        <taxon>Anisoptera</taxon>
        <taxon>Libelluloidea</taxon>
        <taxon>Libellulidae</taxon>
        <taxon>Ladona</taxon>
    </lineage>
</organism>
<dbReference type="InterPro" id="IPR017871">
    <property type="entry name" value="ABC_transporter-like_CS"/>
</dbReference>
<feature type="transmembrane region" description="Helical" evidence="5">
    <location>
        <begin position="503"/>
        <end position="527"/>
    </location>
</feature>
<dbReference type="GO" id="GO:0140359">
    <property type="term" value="F:ABC-type transporter activity"/>
    <property type="evidence" value="ECO:0007669"/>
    <property type="project" value="InterPro"/>
</dbReference>
<dbReference type="PANTHER" id="PTHR43038">
    <property type="entry name" value="ATP-BINDING CASSETTE, SUB-FAMILY H, MEMBER 1"/>
    <property type="match status" value="1"/>
</dbReference>
<evidence type="ECO:0000256" key="1">
    <source>
        <dbReference type="ARBA" id="ARBA00004141"/>
    </source>
</evidence>
<name>A0A8K0KCX5_LADFU</name>
<evidence type="ECO:0000256" key="5">
    <source>
        <dbReference type="SAM" id="Phobius"/>
    </source>
</evidence>
<dbReference type="PROSITE" id="PS50893">
    <property type="entry name" value="ABC_TRANSPORTER_2"/>
    <property type="match status" value="1"/>
</dbReference>
<dbReference type="GO" id="GO:0016020">
    <property type="term" value="C:membrane"/>
    <property type="evidence" value="ECO:0007669"/>
    <property type="project" value="UniProtKB-SubCell"/>
</dbReference>
<dbReference type="InterPro" id="IPR003439">
    <property type="entry name" value="ABC_transporter-like_ATP-bd"/>
</dbReference>
<dbReference type="AlphaFoldDB" id="A0A8K0KCX5"/>
<dbReference type="EMBL" id="KZ308654">
    <property type="protein sequence ID" value="KAG8232801.1"/>
    <property type="molecule type" value="Genomic_DNA"/>
</dbReference>
<reference evidence="7" key="2">
    <citation type="submission" date="2017-10" db="EMBL/GenBank/DDBJ databases">
        <title>Ladona fulva Genome sequencing and assembly.</title>
        <authorList>
            <person name="Murali S."/>
            <person name="Richards S."/>
            <person name="Bandaranaike D."/>
            <person name="Bellair M."/>
            <person name="Blankenburg K."/>
            <person name="Chao H."/>
            <person name="Dinh H."/>
            <person name="Doddapaneni H."/>
            <person name="Dugan-Rocha S."/>
            <person name="Elkadiri S."/>
            <person name="Gnanaolivu R."/>
            <person name="Hernandez B."/>
            <person name="Skinner E."/>
            <person name="Javaid M."/>
            <person name="Lee S."/>
            <person name="Li M."/>
            <person name="Ming W."/>
            <person name="Munidasa M."/>
            <person name="Muniz J."/>
            <person name="Nguyen L."/>
            <person name="Hughes D."/>
            <person name="Osuji N."/>
            <person name="Pu L.-L."/>
            <person name="Puazo M."/>
            <person name="Qu C."/>
            <person name="Quiroz J."/>
            <person name="Raj R."/>
            <person name="Weissenberger G."/>
            <person name="Xin Y."/>
            <person name="Zou X."/>
            <person name="Han Y."/>
            <person name="Worley K."/>
            <person name="Muzny D."/>
            <person name="Gibbs R."/>
        </authorList>
    </citation>
    <scope>NUCLEOTIDE SEQUENCE</scope>
    <source>
        <strain evidence="7">Sampled in the wild</strain>
    </source>
</reference>
<reference evidence="7" key="1">
    <citation type="submission" date="2013-04" db="EMBL/GenBank/DDBJ databases">
        <authorList>
            <person name="Qu J."/>
            <person name="Murali S.C."/>
            <person name="Bandaranaike D."/>
            <person name="Bellair M."/>
            <person name="Blankenburg K."/>
            <person name="Chao H."/>
            <person name="Dinh H."/>
            <person name="Doddapaneni H."/>
            <person name="Downs B."/>
            <person name="Dugan-Rocha S."/>
            <person name="Elkadiri S."/>
            <person name="Gnanaolivu R.D."/>
            <person name="Hernandez B."/>
            <person name="Javaid M."/>
            <person name="Jayaseelan J.C."/>
            <person name="Lee S."/>
            <person name="Li M."/>
            <person name="Ming W."/>
            <person name="Munidasa M."/>
            <person name="Muniz J."/>
            <person name="Nguyen L."/>
            <person name="Ongeri F."/>
            <person name="Osuji N."/>
            <person name="Pu L.-L."/>
            <person name="Puazo M."/>
            <person name="Qu C."/>
            <person name="Quiroz J."/>
            <person name="Raj R."/>
            <person name="Weissenberger G."/>
            <person name="Xin Y."/>
            <person name="Zou X."/>
            <person name="Han Y."/>
            <person name="Richards S."/>
            <person name="Worley K."/>
            <person name="Muzny D."/>
            <person name="Gibbs R."/>
        </authorList>
    </citation>
    <scope>NUCLEOTIDE SEQUENCE</scope>
    <source>
        <strain evidence="7">Sampled in the wild</strain>
    </source>
</reference>
<feature type="non-terminal residue" evidence="7">
    <location>
        <position position="1"/>
    </location>
</feature>
<dbReference type="InterPro" id="IPR013525">
    <property type="entry name" value="ABC2_TM"/>
</dbReference>